<dbReference type="InterPro" id="IPR011006">
    <property type="entry name" value="CheY-like_superfamily"/>
</dbReference>
<reference evidence="2" key="2">
    <citation type="submission" date="2011-04" db="EMBL/GenBank/DDBJ databases">
        <title>The complete genome of chromosome of Treponema succinifaciens DSM 2489.</title>
        <authorList>
            <person name="Lucas S."/>
            <person name="Copeland A."/>
            <person name="Lapidus A."/>
            <person name="Bruce D."/>
            <person name="Goodwin L."/>
            <person name="Pitluck S."/>
            <person name="Peters L."/>
            <person name="Kyrpides N."/>
            <person name="Mavromatis K."/>
            <person name="Ivanova N."/>
            <person name="Ovchinnikova G."/>
            <person name="Teshima H."/>
            <person name="Detter J.C."/>
            <person name="Tapia R."/>
            <person name="Han C."/>
            <person name="Land M."/>
            <person name="Hauser L."/>
            <person name="Markowitz V."/>
            <person name="Cheng J.-F."/>
            <person name="Hugenholtz P."/>
            <person name="Woyke T."/>
            <person name="Wu D."/>
            <person name="Gronow S."/>
            <person name="Wellnitz S."/>
            <person name="Brambilla E."/>
            <person name="Klenk H.-P."/>
            <person name="Eisen J.A."/>
        </authorList>
    </citation>
    <scope>NUCLEOTIDE SEQUENCE [LARGE SCALE GENOMIC DNA]</scope>
    <source>
        <strain evidence="2">ATCC 33096 / DSM 2489 / 6091</strain>
    </source>
</reference>
<dbReference type="eggNOG" id="COG0784">
    <property type="taxonomic scope" value="Bacteria"/>
</dbReference>
<sequence>MFFKKKNIFRNLSIEEIKEKTRVLFIDDQNRNDIIEYLSKSDWKCRQLFERDFDTLDAIDIKDSHIICVDINGVGEKLGKNNGLDIVKSIKTKTPNKKIIIYSSQTTQNIFHEAVDLADKKIFKSAGDFEVFKNAIEELSKTIFSWDEMVLTSYEKVKPYYGDELTLELYKTKLEKMSSKKSFSVEQLEVAFKISTGIATLVFEGVKLFK</sequence>
<organism evidence="1 2">
    <name type="scientific">Treponema succinifaciens (strain ATCC 33096 / DSM 2489 / 6091)</name>
    <dbReference type="NCBI Taxonomy" id="869209"/>
    <lineage>
        <taxon>Bacteria</taxon>
        <taxon>Pseudomonadati</taxon>
        <taxon>Spirochaetota</taxon>
        <taxon>Spirochaetia</taxon>
        <taxon>Spirochaetales</taxon>
        <taxon>Treponemataceae</taxon>
        <taxon>Treponema</taxon>
    </lineage>
</organism>
<dbReference type="KEGG" id="tsu:Tresu_0590"/>
<keyword evidence="2" id="KW-1185">Reference proteome</keyword>
<dbReference type="OrthoDB" id="1353929at2"/>
<dbReference type="AlphaFoldDB" id="F2NRI9"/>
<dbReference type="STRING" id="869209.Tresu_0590"/>
<dbReference type="GeneID" id="302997793"/>
<dbReference type="RefSeq" id="WP_013700838.1">
    <property type="nucleotide sequence ID" value="NC_015385.1"/>
</dbReference>
<gene>
    <name evidence="1" type="ordered locus">Tresu_0590</name>
</gene>
<reference evidence="1 2" key="1">
    <citation type="journal article" date="2011" name="Stand. Genomic Sci.">
        <title>Complete genome sequence of Treponema succinifaciens type strain (6091).</title>
        <authorList>
            <person name="Han C."/>
            <person name="Gronow S."/>
            <person name="Teshima H."/>
            <person name="Lapidus A."/>
            <person name="Nolan M."/>
            <person name="Lucas S."/>
            <person name="Hammon N."/>
            <person name="Deshpande S."/>
            <person name="Cheng J.F."/>
            <person name="Zeytun A."/>
            <person name="Tapia R."/>
            <person name="Goodwin L."/>
            <person name="Pitluck S."/>
            <person name="Liolios K."/>
            <person name="Pagani I."/>
            <person name="Ivanova N."/>
            <person name="Mavromatis K."/>
            <person name="Mikhailova N."/>
            <person name="Huntemann M."/>
            <person name="Pati A."/>
            <person name="Chen A."/>
            <person name="Palaniappan K."/>
            <person name="Land M."/>
            <person name="Hauser L."/>
            <person name="Brambilla E.M."/>
            <person name="Rohde M."/>
            <person name="Goker M."/>
            <person name="Woyke T."/>
            <person name="Bristow J."/>
            <person name="Eisen J.A."/>
            <person name="Markowitz V."/>
            <person name="Hugenholtz P."/>
            <person name="Kyrpides N.C."/>
            <person name="Klenk H.P."/>
            <person name="Detter J.C."/>
        </authorList>
    </citation>
    <scope>NUCLEOTIDE SEQUENCE [LARGE SCALE GENOMIC DNA]</scope>
    <source>
        <strain evidence="2">ATCC 33096 / DSM 2489 / 6091</strain>
    </source>
</reference>
<dbReference type="SUPFAM" id="SSF52172">
    <property type="entry name" value="CheY-like"/>
    <property type="match status" value="1"/>
</dbReference>
<dbReference type="HOGENOM" id="CLU_1309647_0_0_12"/>
<protein>
    <recommendedName>
        <fullName evidence="3">Response regulator receiver protein</fullName>
    </recommendedName>
</protein>
<dbReference type="EMBL" id="CP002631">
    <property type="protein sequence ID" value="AEB13531.1"/>
    <property type="molecule type" value="Genomic_DNA"/>
</dbReference>
<evidence type="ECO:0008006" key="3">
    <source>
        <dbReference type="Google" id="ProtNLM"/>
    </source>
</evidence>
<dbReference type="Gene3D" id="3.40.50.2300">
    <property type="match status" value="1"/>
</dbReference>
<evidence type="ECO:0000313" key="1">
    <source>
        <dbReference type="EMBL" id="AEB13531.1"/>
    </source>
</evidence>
<dbReference type="Proteomes" id="UP000006852">
    <property type="component" value="Chromosome"/>
</dbReference>
<name>F2NRI9_TRES6</name>
<proteinExistence type="predicted"/>
<evidence type="ECO:0000313" key="2">
    <source>
        <dbReference type="Proteomes" id="UP000006852"/>
    </source>
</evidence>
<accession>F2NRI9</accession>